<evidence type="ECO:0000259" key="1">
    <source>
        <dbReference type="PROSITE" id="PS50263"/>
    </source>
</evidence>
<dbReference type="PROSITE" id="PS50263">
    <property type="entry name" value="CN_HYDROLASE"/>
    <property type="match status" value="1"/>
</dbReference>
<sequence length="248" mass="28268">MRASIVQAPLMDMERAMGFLEENEERIFSGADLVVFPEKWITDRMDQDGPEMSSLLRFYGDMSARHRVLLCPGSLSVYRDGRLFNSSPLIDMGKLIGWQDKVSLFRSEKKSYTPGSEVKVFDTHLCRIGVCICYDVDFPYYCKMQAGMGARLILNPSLIDRDFRDMWHIYVRARSLENRLPFISVNSSSEMFGSGSMVTWMERAGKGVLLRELQAGDVFTLVELSTDVADLVDTRAEEDPGHYSLRTK</sequence>
<dbReference type="InterPro" id="IPR001110">
    <property type="entry name" value="UPF0012_CS"/>
</dbReference>
<organism evidence="2 3">
    <name type="scientific">Thermogymnomonas acidicola</name>
    <dbReference type="NCBI Taxonomy" id="399579"/>
    <lineage>
        <taxon>Archaea</taxon>
        <taxon>Methanobacteriati</taxon>
        <taxon>Thermoplasmatota</taxon>
        <taxon>Thermoplasmata</taxon>
        <taxon>Thermoplasmatales</taxon>
        <taxon>Thermogymnomonas</taxon>
    </lineage>
</organism>
<dbReference type="PANTHER" id="PTHR23088">
    <property type="entry name" value="NITRILASE-RELATED"/>
    <property type="match status" value="1"/>
</dbReference>
<dbReference type="RefSeq" id="WP_188679455.1">
    <property type="nucleotide sequence ID" value="NZ_BMNY01000001.1"/>
</dbReference>
<keyword evidence="3" id="KW-1185">Reference proteome</keyword>
<dbReference type="EMBL" id="BMNY01000001">
    <property type="protein sequence ID" value="GGM66877.1"/>
    <property type="molecule type" value="Genomic_DNA"/>
</dbReference>
<comment type="caution">
    <text evidence="2">The sequence shown here is derived from an EMBL/GenBank/DDBJ whole genome shotgun (WGS) entry which is preliminary data.</text>
</comment>
<evidence type="ECO:0000313" key="2">
    <source>
        <dbReference type="EMBL" id="GGM66877.1"/>
    </source>
</evidence>
<dbReference type="CDD" id="cd07197">
    <property type="entry name" value="nitrilase"/>
    <property type="match status" value="1"/>
</dbReference>
<dbReference type="Gene3D" id="3.60.110.10">
    <property type="entry name" value="Carbon-nitrogen hydrolase"/>
    <property type="match status" value="1"/>
</dbReference>
<protein>
    <recommendedName>
        <fullName evidence="1">CN hydrolase domain-containing protein</fullName>
    </recommendedName>
</protein>
<dbReference type="InterPro" id="IPR003010">
    <property type="entry name" value="C-N_Hydrolase"/>
</dbReference>
<dbReference type="InterPro" id="IPR036526">
    <property type="entry name" value="C-N_Hydrolase_sf"/>
</dbReference>
<proteinExistence type="predicted"/>
<dbReference type="PROSITE" id="PS01227">
    <property type="entry name" value="UPF0012"/>
    <property type="match status" value="1"/>
</dbReference>
<dbReference type="AlphaFoldDB" id="A0AA37F981"/>
<gene>
    <name evidence="2" type="ORF">GCM10007108_01320</name>
</gene>
<dbReference type="Pfam" id="PF00795">
    <property type="entry name" value="CN_hydrolase"/>
    <property type="match status" value="1"/>
</dbReference>
<accession>A0AA37F981</accession>
<dbReference type="Proteomes" id="UP000632195">
    <property type="component" value="Unassembled WGS sequence"/>
</dbReference>
<name>A0AA37F981_9ARCH</name>
<reference evidence="2" key="2">
    <citation type="submission" date="2022-09" db="EMBL/GenBank/DDBJ databases">
        <authorList>
            <person name="Sun Q."/>
            <person name="Ohkuma M."/>
        </authorList>
    </citation>
    <scope>NUCLEOTIDE SEQUENCE</scope>
    <source>
        <strain evidence="2">JCM 13583</strain>
    </source>
</reference>
<reference evidence="2" key="1">
    <citation type="journal article" date="2014" name="Int. J. Syst. Evol. Microbiol.">
        <title>Complete genome sequence of Corynebacterium casei LMG S-19264T (=DSM 44701T), isolated from a smear-ripened cheese.</title>
        <authorList>
            <consortium name="US DOE Joint Genome Institute (JGI-PGF)"/>
            <person name="Walter F."/>
            <person name="Albersmeier A."/>
            <person name="Kalinowski J."/>
            <person name="Ruckert C."/>
        </authorList>
    </citation>
    <scope>NUCLEOTIDE SEQUENCE</scope>
    <source>
        <strain evidence="2">JCM 13583</strain>
    </source>
</reference>
<dbReference type="PANTHER" id="PTHR23088:SF27">
    <property type="entry name" value="DEAMINATED GLUTATHIONE AMIDASE"/>
    <property type="match status" value="1"/>
</dbReference>
<feature type="domain" description="CN hydrolase" evidence="1">
    <location>
        <begin position="1"/>
        <end position="240"/>
    </location>
</feature>
<evidence type="ECO:0000313" key="3">
    <source>
        <dbReference type="Proteomes" id="UP000632195"/>
    </source>
</evidence>
<dbReference type="SUPFAM" id="SSF56317">
    <property type="entry name" value="Carbon-nitrogen hydrolase"/>
    <property type="match status" value="1"/>
</dbReference>